<feature type="domain" description="Methyltransferase" evidence="3">
    <location>
        <begin position="44"/>
        <end position="145"/>
    </location>
</feature>
<evidence type="ECO:0000313" key="4">
    <source>
        <dbReference type="EMBL" id="ROW07240.1"/>
    </source>
</evidence>
<accession>A0A423WV57</accession>
<evidence type="ECO:0000259" key="3">
    <source>
        <dbReference type="Pfam" id="PF13649"/>
    </source>
</evidence>
<dbReference type="SUPFAM" id="SSF53335">
    <property type="entry name" value="S-adenosyl-L-methionine-dependent methyltransferases"/>
    <property type="match status" value="1"/>
</dbReference>
<evidence type="ECO:0000256" key="2">
    <source>
        <dbReference type="ARBA" id="ARBA00022679"/>
    </source>
</evidence>
<comment type="caution">
    <text evidence="4">The sequence shown here is derived from an EMBL/GenBank/DDBJ whole genome shotgun (WGS) entry which is preliminary data.</text>
</comment>
<proteinExistence type="predicted"/>
<reference evidence="4 5" key="1">
    <citation type="submission" date="2015-09" db="EMBL/GenBank/DDBJ databases">
        <title>Host preference determinants of Valsa canker pathogens revealed by comparative genomics.</title>
        <authorList>
            <person name="Yin Z."/>
            <person name="Huang L."/>
        </authorList>
    </citation>
    <scope>NUCLEOTIDE SEQUENCE [LARGE SCALE GENOMIC DNA]</scope>
    <source>
        <strain evidence="4 5">03-1</strain>
    </source>
</reference>
<dbReference type="Pfam" id="PF13649">
    <property type="entry name" value="Methyltransf_25"/>
    <property type="match status" value="1"/>
</dbReference>
<sequence length="267" mass="29684">MTPQYDAIGSKYAVYKTFPTSIIEKENIKQAILPYLSKIPNPRVLDLACGTGFYSQSAIDWGADYVLGVDISSAMVDAARAIVSQNERYAGKINFRVGDALSLGKLDGEKPFDIVIGAWLLNYASNLDDMTKMFQSISANLKRGGVCIALTPPPNEDVDARVKQWTEAQVDFPESFPVRFNYYERLESGLGWKVDIYNISGGEQVHLRPFYLNKNVYEEGARKGGLGASLTWLEAEILEEARAALAEDVWELYVRAGTHLAILVIEK</sequence>
<dbReference type="InterPro" id="IPR041698">
    <property type="entry name" value="Methyltransf_25"/>
</dbReference>
<dbReference type="Gene3D" id="3.40.50.150">
    <property type="entry name" value="Vaccinia Virus protein VP39"/>
    <property type="match status" value="1"/>
</dbReference>
<dbReference type="PANTHER" id="PTHR43861">
    <property type="entry name" value="TRANS-ACONITATE 2-METHYLTRANSFERASE-RELATED"/>
    <property type="match status" value="1"/>
</dbReference>
<keyword evidence="5" id="KW-1185">Reference proteome</keyword>
<evidence type="ECO:0000313" key="5">
    <source>
        <dbReference type="Proteomes" id="UP000283895"/>
    </source>
</evidence>
<name>A0A423WV57_9PEZI</name>
<dbReference type="EMBL" id="LKEA01000008">
    <property type="protein sequence ID" value="ROW07240.1"/>
    <property type="molecule type" value="Genomic_DNA"/>
</dbReference>
<organism evidence="4 5">
    <name type="scientific">Cytospora schulzeri</name>
    <dbReference type="NCBI Taxonomy" id="448051"/>
    <lineage>
        <taxon>Eukaryota</taxon>
        <taxon>Fungi</taxon>
        <taxon>Dikarya</taxon>
        <taxon>Ascomycota</taxon>
        <taxon>Pezizomycotina</taxon>
        <taxon>Sordariomycetes</taxon>
        <taxon>Sordariomycetidae</taxon>
        <taxon>Diaporthales</taxon>
        <taxon>Cytosporaceae</taxon>
        <taxon>Cytospora</taxon>
    </lineage>
</organism>
<keyword evidence="2" id="KW-0808">Transferase</keyword>
<keyword evidence="1" id="KW-0489">Methyltransferase</keyword>
<dbReference type="PANTHER" id="PTHR43861:SF1">
    <property type="entry name" value="TRANS-ACONITATE 2-METHYLTRANSFERASE"/>
    <property type="match status" value="1"/>
</dbReference>
<dbReference type="Proteomes" id="UP000283895">
    <property type="component" value="Unassembled WGS sequence"/>
</dbReference>
<dbReference type="STRING" id="356882.A0A423WV57"/>
<gene>
    <name evidence="4" type="ORF">VMCG_03750</name>
</gene>
<dbReference type="CDD" id="cd02440">
    <property type="entry name" value="AdoMet_MTases"/>
    <property type="match status" value="1"/>
</dbReference>
<dbReference type="GO" id="GO:0008168">
    <property type="term" value="F:methyltransferase activity"/>
    <property type="evidence" value="ECO:0007669"/>
    <property type="project" value="UniProtKB-KW"/>
</dbReference>
<protein>
    <recommendedName>
        <fullName evidence="3">Methyltransferase domain-containing protein</fullName>
    </recommendedName>
</protein>
<dbReference type="AlphaFoldDB" id="A0A423WV57"/>
<dbReference type="InterPro" id="IPR029063">
    <property type="entry name" value="SAM-dependent_MTases_sf"/>
</dbReference>
<dbReference type="OrthoDB" id="3647at2759"/>
<dbReference type="GO" id="GO:0032259">
    <property type="term" value="P:methylation"/>
    <property type="evidence" value="ECO:0007669"/>
    <property type="project" value="UniProtKB-KW"/>
</dbReference>
<evidence type="ECO:0000256" key="1">
    <source>
        <dbReference type="ARBA" id="ARBA00022603"/>
    </source>
</evidence>